<sequence length="59" mass="7153">MIKLFDESIEEVFNDRFKNYDSVDRAKMHELLLIKELRNFYFTVGLKFIEKHLTAISKK</sequence>
<comment type="caution">
    <text evidence="1">The sequence shown here is derived from an EMBL/GenBank/DDBJ whole genome shotgun (WGS) entry which is preliminary data.</text>
</comment>
<dbReference type="EMBL" id="BARS01043502">
    <property type="protein sequence ID" value="GAG40155.1"/>
    <property type="molecule type" value="Genomic_DNA"/>
</dbReference>
<reference evidence="1" key="1">
    <citation type="journal article" date="2014" name="Front. Microbiol.">
        <title>High frequency of phylogenetically diverse reductive dehalogenase-homologous genes in deep subseafloor sedimentary metagenomes.</title>
        <authorList>
            <person name="Kawai M."/>
            <person name="Futagami T."/>
            <person name="Toyoda A."/>
            <person name="Takaki Y."/>
            <person name="Nishi S."/>
            <person name="Hori S."/>
            <person name="Arai W."/>
            <person name="Tsubouchi T."/>
            <person name="Morono Y."/>
            <person name="Uchiyama I."/>
            <person name="Ito T."/>
            <person name="Fujiyama A."/>
            <person name="Inagaki F."/>
            <person name="Takami H."/>
        </authorList>
    </citation>
    <scope>NUCLEOTIDE SEQUENCE</scope>
    <source>
        <strain evidence="1">Expedition CK06-06</strain>
    </source>
</reference>
<organism evidence="1">
    <name type="scientific">marine sediment metagenome</name>
    <dbReference type="NCBI Taxonomy" id="412755"/>
    <lineage>
        <taxon>unclassified sequences</taxon>
        <taxon>metagenomes</taxon>
        <taxon>ecological metagenomes</taxon>
    </lineage>
</organism>
<protein>
    <submittedName>
        <fullName evidence="1">Uncharacterized protein</fullName>
    </submittedName>
</protein>
<dbReference type="AlphaFoldDB" id="X0XAP3"/>
<proteinExistence type="predicted"/>
<gene>
    <name evidence="1" type="ORF">S01H1_65853</name>
</gene>
<name>X0XAP3_9ZZZZ</name>
<accession>X0XAP3</accession>
<evidence type="ECO:0000313" key="1">
    <source>
        <dbReference type="EMBL" id="GAG40155.1"/>
    </source>
</evidence>